<dbReference type="Proteomes" id="UP000663854">
    <property type="component" value="Unassembled WGS sequence"/>
</dbReference>
<dbReference type="Gene3D" id="3.40.50.720">
    <property type="entry name" value="NAD(P)-binding Rossmann-like Domain"/>
    <property type="match status" value="2"/>
</dbReference>
<evidence type="ECO:0000313" key="12">
    <source>
        <dbReference type="EMBL" id="CAF1164279.1"/>
    </source>
</evidence>
<evidence type="ECO:0000256" key="8">
    <source>
        <dbReference type="ARBA" id="ARBA00023242"/>
    </source>
</evidence>
<evidence type="ECO:0000256" key="1">
    <source>
        <dbReference type="ARBA" id="ARBA00004232"/>
    </source>
</evidence>
<comment type="caution">
    <text evidence="12">The sequence shown here is derived from an EMBL/GenBank/DDBJ whole genome shotgun (WGS) entry which is preliminary data.</text>
</comment>
<evidence type="ECO:0000256" key="10">
    <source>
        <dbReference type="SAM" id="Phobius"/>
    </source>
</evidence>
<comment type="subcellular location">
    <subcellularLocation>
        <location evidence="1">Nucleus membrane</location>
        <topology evidence="1">Multi-pass membrane protein</topology>
    </subcellularLocation>
</comment>
<name>A0A814TR77_9BILA</name>
<evidence type="ECO:0000256" key="9">
    <source>
        <dbReference type="ARBA" id="ARBA00023303"/>
    </source>
</evidence>
<dbReference type="GO" id="GO:0006813">
    <property type="term" value="P:potassium ion transport"/>
    <property type="evidence" value="ECO:0007669"/>
    <property type="project" value="InterPro"/>
</dbReference>
<evidence type="ECO:0000256" key="7">
    <source>
        <dbReference type="ARBA" id="ARBA00023136"/>
    </source>
</evidence>
<keyword evidence="6" id="KW-0406">Ion transport</keyword>
<organism evidence="12 14">
    <name type="scientific">Rotaria sordida</name>
    <dbReference type="NCBI Taxonomy" id="392033"/>
    <lineage>
        <taxon>Eukaryota</taxon>
        <taxon>Metazoa</taxon>
        <taxon>Spiralia</taxon>
        <taxon>Gnathifera</taxon>
        <taxon>Rotifera</taxon>
        <taxon>Eurotatoria</taxon>
        <taxon>Bdelloidea</taxon>
        <taxon>Philodinida</taxon>
        <taxon>Philodinidae</taxon>
        <taxon>Rotaria</taxon>
    </lineage>
</organism>
<dbReference type="Pfam" id="PF22614">
    <property type="entry name" value="Slo-like_RCK"/>
    <property type="match status" value="1"/>
</dbReference>
<evidence type="ECO:0000256" key="6">
    <source>
        <dbReference type="ARBA" id="ARBA00023065"/>
    </source>
</evidence>
<keyword evidence="5 10" id="KW-1133">Transmembrane helix</keyword>
<accession>A0A814TR77</accession>
<keyword evidence="7 10" id="KW-0472">Membrane</keyword>
<dbReference type="AlphaFoldDB" id="A0A814TR77"/>
<dbReference type="InterPro" id="IPR044849">
    <property type="entry name" value="CASTOR/POLLUX/SYM8-like"/>
</dbReference>
<evidence type="ECO:0000256" key="2">
    <source>
        <dbReference type="ARBA" id="ARBA00008577"/>
    </source>
</evidence>
<keyword evidence="9" id="KW-0407">Ion channel</keyword>
<dbReference type="PANTHER" id="PTHR31563">
    <property type="entry name" value="ION CHANNEL POLLUX-RELATED"/>
    <property type="match status" value="1"/>
</dbReference>
<feature type="transmembrane region" description="Helical" evidence="10">
    <location>
        <begin position="96"/>
        <end position="119"/>
    </location>
</feature>
<dbReference type="PROSITE" id="PS51201">
    <property type="entry name" value="RCK_N"/>
    <property type="match status" value="1"/>
</dbReference>
<dbReference type="Proteomes" id="UP000663870">
    <property type="component" value="Unassembled WGS sequence"/>
</dbReference>
<evidence type="ECO:0000313" key="13">
    <source>
        <dbReference type="EMBL" id="CAF1415757.1"/>
    </source>
</evidence>
<comment type="similarity">
    <text evidence="2">Belongs to the castor/pollux (TC 1.A.1.23) family.</text>
</comment>
<dbReference type="GO" id="GO:0034220">
    <property type="term" value="P:monoatomic ion transmembrane transport"/>
    <property type="evidence" value="ECO:0007669"/>
    <property type="project" value="UniProtKB-KW"/>
</dbReference>
<evidence type="ECO:0000256" key="4">
    <source>
        <dbReference type="ARBA" id="ARBA00022692"/>
    </source>
</evidence>
<gene>
    <name evidence="13" type="ORF">JXQ802_LOCUS35555</name>
    <name evidence="12" type="ORF">PYM288_LOCUS22918</name>
</gene>
<feature type="domain" description="RCK N-terminal" evidence="11">
    <location>
        <begin position="137"/>
        <end position="276"/>
    </location>
</feature>
<dbReference type="SUPFAM" id="SSF51735">
    <property type="entry name" value="NAD(P)-binding Rossmann-fold domains"/>
    <property type="match status" value="1"/>
</dbReference>
<proteinExistence type="inferred from homology"/>
<dbReference type="EMBL" id="CAJNOH010001019">
    <property type="protein sequence ID" value="CAF1164279.1"/>
    <property type="molecule type" value="Genomic_DNA"/>
</dbReference>
<dbReference type="InterPro" id="IPR003148">
    <property type="entry name" value="RCK_N"/>
</dbReference>
<dbReference type="InterPro" id="IPR036291">
    <property type="entry name" value="NAD(P)-bd_dom_sf"/>
</dbReference>
<evidence type="ECO:0000313" key="15">
    <source>
        <dbReference type="Proteomes" id="UP000663870"/>
    </source>
</evidence>
<protein>
    <recommendedName>
        <fullName evidence="11">RCK N-terminal domain-containing protein</fullName>
    </recommendedName>
</protein>
<dbReference type="InterPro" id="IPR010420">
    <property type="entry name" value="CASTOR/POLLUX/SYM8_dom"/>
</dbReference>
<dbReference type="PANTHER" id="PTHR31563:SF10">
    <property type="entry name" value="ION CHANNEL POLLUX-RELATED"/>
    <property type="match status" value="1"/>
</dbReference>
<evidence type="ECO:0000256" key="5">
    <source>
        <dbReference type="ARBA" id="ARBA00022989"/>
    </source>
</evidence>
<dbReference type="SUPFAM" id="SSF81324">
    <property type="entry name" value="Voltage-gated potassium channels"/>
    <property type="match status" value="1"/>
</dbReference>
<dbReference type="GO" id="GO:0031965">
    <property type="term" value="C:nuclear membrane"/>
    <property type="evidence" value="ECO:0007669"/>
    <property type="project" value="UniProtKB-SubCell"/>
</dbReference>
<dbReference type="EMBL" id="CAJNOL010001764">
    <property type="protein sequence ID" value="CAF1415757.1"/>
    <property type="molecule type" value="Genomic_DNA"/>
</dbReference>
<sequence>MQITSTNGNRSCPNNNKSLKYICSYIKYKFDNLFAHGLIFFIPLLTIISVFIILIFSIIYYYTEGTDNYEDALWQTFTRILDPCAAAEEEGLKRRIISGIVILCGLVLVAILIGAIVTFMDEKLNELKKGHTTVIEKNHTIILGWSPKICDIINELIIANESQRNPSIVILTSKNRSEIQYIIQNKINDSKNTKIIYRNGDPTSINDLNKLSLNQARSIIILASEINNPDVRIIKTILAIRNNPRQNAINFHIVAELKERINLEAARVAGGNEVLFVYADEMIARVIAQSCRQSGLNIILTTLLSFQGDEIYFKHENALVGRTFYDAVFSYNKCSVIGLMLSDGTVKIIPPLNTIINIDDQIIVIAEDDDKIILSSNYLLRINNQYSGSTSSSVTNHNTVLLAKSMTRETTKRIERTLILGWNNKAPLIAKELDTYVARGSELHILTNSDKITQFINQQLVNELTEQKLFVHSGSLTNKFDLEKLNLFSYHYIILLANEESEQQNLIEETDAECLICLLHLQNIIDRSNNEKTFNLVTEMYDIRNRQLVNTISADDFIVSPNLISKYISQLSENKNINKVYDVLLTAGGPEIYLCLASMFVPLGTPISYYQILQETLKYKCLAIGYRLMQYSHDKTRFFGIVLNPDKQEQIIFSQNDKIIILAENFMSSAPIVVHTNYKFQNNRF</sequence>
<reference evidence="12" key="1">
    <citation type="submission" date="2021-02" db="EMBL/GenBank/DDBJ databases">
        <authorList>
            <person name="Nowell W R."/>
        </authorList>
    </citation>
    <scope>NUCLEOTIDE SEQUENCE</scope>
</reference>
<keyword evidence="4 10" id="KW-0812">Transmembrane</keyword>
<feature type="transmembrane region" description="Helical" evidence="10">
    <location>
        <begin position="37"/>
        <end position="62"/>
    </location>
</feature>
<evidence type="ECO:0000259" key="11">
    <source>
        <dbReference type="PROSITE" id="PS51201"/>
    </source>
</evidence>
<evidence type="ECO:0000313" key="14">
    <source>
        <dbReference type="Proteomes" id="UP000663854"/>
    </source>
</evidence>
<keyword evidence="8" id="KW-0539">Nucleus</keyword>
<keyword evidence="15" id="KW-1185">Reference proteome</keyword>
<evidence type="ECO:0000256" key="3">
    <source>
        <dbReference type="ARBA" id="ARBA00022448"/>
    </source>
</evidence>
<dbReference type="Pfam" id="PF06241">
    <property type="entry name" value="Castor_Poll_mid"/>
    <property type="match status" value="1"/>
</dbReference>
<keyword evidence="3" id="KW-0813">Transport</keyword>